<evidence type="ECO:0000256" key="1">
    <source>
        <dbReference type="SAM" id="MobiDB-lite"/>
    </source>
</evidence>
<proteinExistence type="predicted"/>
<evidence type="ECO:0000313" key="3">
    <source>
        <dbReference type="Proteomes" id="UP000663882"/>
    </source>
</evidence>
<accession>A0A815BVA0</accession>
<gene>
    <name evidence="2" type="ORF">RFH988_LOCUS28550</name>
</gene>
<comment type="caution">
    <text evidence="2">The sequence shown here is derived from an EMBL/GenBank/DDBJ whole genome shotgun (WGS) entry which is preliminary data.</text>
</comment>
<sequence>MLSRVRTYAISKYKLINVKLSYESGCDCIKMLNWLRSPQGHHTPPIIVKSYRTVANDQPFSKDEDNLLMIDEEEEIPVARPFTGKYTDILNLTINESNSDNDTDCDTSHISIGNDIVGTSIILDDEIEDTQEQIKENRNNKRSKRFDTSTNDEIYLNQLIAPATNEQLEKGKISNYEQKCTGQKLVNDAELISDEDDEIIIDNNQEGRPAEENDNDENPPAAAIEEKLPTTKRNRTHRQRSTATRQRRNKKRNNTHRTRRYQHYITRSMYYKFKMSSIKKILKQHHINYIHIKDVDGIVVIGVKNSLIQQQYQHQIPENIFDRKHYQIYQHRHQNHHQSHHQNHHRPHHHQYHHQHHHQYLHQYHHPHHRK</sequence>
<name>A0A815BVA0_9BILA</name>
<dbReference type="Proteomes" id="UP000663882">
    <property type="component" value="Unassembled WGS sequence"/>
</dbReference>
<evidence type="ECO:0000313" key="2">
    <source>
        <dbReference type="EMBL" id="CAF1278120.1"/>
    </source>
</evidence>
<protein>
    <submittedName>
        <fullName evidence="2">Uncharacterized protein</fullName>
    </submittedName>
</protein>
<reference evidence="2" key="1">
    <citation type="submission" date="2021-02" db="EMBL/GenBank/DDBJ databases">
        <authorList>
            <person name="Nowell W R."/>
        </authorList>
    </citation>
    <scope>NUCLEOTIDE SEQUENCE</scope>
</reference>
<dbReference type="EMBL" id="CAJNOO010002550">
    <property type="protein sequence ID" value="CAF1278120.1"/>
    <property type="molecule type" value="Genomic_DNA"/>
</dbReference>
<dbReference type="AlphaFoldDB" id="A0A815BVA0"/>
<organism evidence="2 3">
    <name type="scientific">Rotaria sordida</name>
    <dbReference type="NCBI Taxonomy" id="392033"/>
    <lineage>
        <taxon>Eukaryota</taxon>
        <taxon>Metazoa</taxon>
        <taxon>Spiralia</taxon>
        <taxon>Gnathifera</taxon>
        <taxon>Rotifera</taxon>
        <taxon>Eurotatoria</taxon>
        <taxon>Bdelloidea</taxon>
        <taxon>Philodinida</taxon>
        <taxon>Philodinidae</taxon>
        <taxon>Rotaria</taxon>
    </lineage>
</organism>
<feature type="compositionally biased region" description="Basic residues" evidence="1">
    <location>
        <begin position="230"/>
        <end position="260"/>
    </location>
</feature>
<feature type="region of interest" description="Disordered" evidence="1">
    <location>
        <begin position="204"/>
        <end position="260"/>
    </location>
</feature>
<feature type="region of interest" description="Disordered" evidence="1">
    <location>
        <begin position="334"/>
        <end position="371"/>
    </location>
</feature>